<gene>
    <name evidence="3" type="ORF">EJB05_04224</name>
</gene>
<feature type="domain" description="F-box" evidence="1">
    <location>
        <begin position="23"/>
        <end position="61"/>
    </location>
</feature>
<protein>
    <recommendedName>
        <fullName evidence="5">F-box domain-containing protein</fullName>
    </recommendedName>
</protein>
<reference evidence="3 4" key="1">
    <citation type="journal article" date="2019" name="Sci. Rep.">
        <title>A high-quality genome of Eragrostis curvula grass provides insights into Poaceae evolution and supports new strategies to enhance forage quality.</title>
        <authorList>
            <person name="Carballo J."/>
            <person name="Santos B.A.C.M."/>
            <person name="Zappacosta D."/>
            <person name="Garbus I."/>
            <person name="Selva J.P."/>
            <person name="Gallo C.A."/>
            <person name="Diaz A."/>
            <person name="Albertini E."/>
            <person name="Caccamo M."/>
            <person name="Echenique V."/>
        </authorList>
    </citation>
    <scope>NUCLEOTIDE SEQUENCE [LARGE SCALE GENOMIC DNA]</scope>
    <source>
        <strain evidence="4">cv. Victoria</strain>
        <tissue evidence="3">Leaf</tissue>
    </source>
</reference>
<keyword evidence="4" id="KW-1185">Reference proteome</keyword>
<evidence type="ECO:0008006" key="5">
    <source>
        <dbReference type="Google" id="ProtNLM"/>
    </source>
</evidence>
<name>A0A5J9W9E1_9POAL</name>
<feature type="non-terminal residue" evidence="3">
    <location>
        <position position="1"/>
    </location>
</feature>
<evidence type="ECO:0000313" key="4">
    <source>
        <dbReference type="Proteomes" id="UP000324897"/>
    </source>
</evidence>
<dbReference type="Gramene" id="TVU44768">
    <property type="protein sequence ID" value="TVU44768"/>
    <property type="gene ID" value="EJB05_04224"/>
</dbReference>
<accession>A0A5J9W9E1</accession>
<dbReference type="AlphaFoldDB" id="A0A5J9W9E1"/>
<evidence type="ECO:0000259" key="1">
    <source>
        <dbReference type="Pfam" id="PF00646"/>
    </source>
</evidence>
<dbReference type="Pfam" id="PF24523">
    <property type="entry name" value="DUF7595"/>
    <property type="match status" value="1"/>
</dbReference>
<dbReference type="EMBL" id="RWGY01000004">
    <property type="protein sequence ID" value="TVU44768.1"/>
    <property type="molecule type" value="Genomic_DNA"/>
</dbReference>
<dbReference type="Pfam" id="PF00646">
    <property type="entry name" value="F-box"/>
    <property type="match status" value="1"/>
</dbReference>
<evidence type="ECO:0000259" key="2">
    <source>
        <dbReference type="Pfam" id="PF24523"/>
    </source>
</evidence>
<proteinExistence type="predicted"/>
<feature type="domain" description="DUF7595" evidence="2">
    <location>
        <begin position="80"/>
        <end position="385"/>
    </location>
</feature>
<sequence>MAKCRRGFASNDGKTSERLPPHVPLDLLLEILARSDVETVVRCTATSKAIRRVILGQDFRRRLALRTEANGGFDPALLLGVSYRLRTDAVDYHVAQTSRQHLRFDARLLLSFDAVASRDGLVVLQQRQTGRRSNEVVPTPELSVDSLTGETCLLPPAAIRHDYPLALLSVGDAAGGRYFQLLAVDRDLRTQTFSSTDGKWGPVRQTCYASQLPYLAPGLSDDYTSRPIVLGSSTVQWLRLHRTPAFHERRYCKDPHIVALDVRSAQATRIDLPPECISRMRCIQDTRVGLLLAALPDGRPAVLTAEILVISMWTLSETEHSSPALKPTWIRQVVIKRQVIGMETGMGFLRFLGFGQRSGTVLLQMDAADLVQLNLGSKAEVLTLRRDT</sequence>
<dbReference type="OrthoDB" id="692426at2759"/>
<dbReference type="Proteomes" id="UP000324897">
    <property type="component" value="Chromosome 5"/>
</dbReference>
<comment type="caution">
    <text evidence="3">The sequence shown here is derived from an EMBL/GenBank/DDBJ whole genome shotgun (WGS) entry which is preliminary data.</text>
</comment>
<dbReference type="InterPro" id="IPR001810">
    <property type="entry name" value="F-box_dom"/>
</dbReference>
<dbReference type="InterPro" id="IPR036047">
    <property type="entry name" value="F-box-like_dom_sf"/>
</dbReference>
<evidence type="ECO:0000313" key="3">
    <source>
        <dbReference type="EMBL" id="TVU44768.1"/>
    </source>
</evidence>
<dbReference type="PANTHER" id="PTHR35828">
    <property type="entry name" value="OS08G0203800 PROTEIN-RELATED"/>
    <property type="match status" value="1"/>
</dbReference>
<organism evidence="3 4">
    <name type="scientific">Eragrostis curvula</name>
    <name type="common">weeping love grass</name>
    <dbReference type="NCBI Taxonomy" id="38414"/>
    <lineage>
        <taxon>Eukaryota</taxon>
        <taxon>Viridiplantae</taxon>
        <taxon>Streptophyta</taxon>
        <taxon>Embryophyta</taxon>
        <taxon>Tracheophyta</taxon>
        <taxon>Spermatophyta</taxon>
        <taxon>Magnoliopsida</taxon>
        <taxon>Liliopsida</taxon>
        <taxon>Poales</taxon>
        <taxon>Poaceae</taxon>
        <taxon>PACMAD clade</taxon>
        <taxon>Chloridoideae</taxon>
        <taxon>Eragrostideae</taxon>
        <taxon>Eragrostidinae</taxon>
        <taxon>Eragrostis</taxon>
    </lineage>
</organism>
<dbReference type="PANTHER" id="PTHR35828:SF3">
    <property type="entry name" value="OS03G0775900 PROTEIN"/>
    <property type="match status" value="1"/>
</dbReference>
<dbReference type="InterPro" id="IPR056016">
    <property type="entry name" value="DUF7595"/>
</dbReference>
<dbReference type="SUPFAM" id="SSF81383">
    <property type="entry name" value="F-box domain"/>
    <property type="match status" value="1"/>
</dbReference>